<evidence type="ECO:0000256" key="1">
    <source>
        <dbReference type="ARBA" id="ARBA00006209"/>
    </source>
</evidence>
<feature type="domain" description="PI3K/PI4K catalytic" evidence="5">
    <location>
        <begin position="14"/>
        <end position="85"/>
    </location>
</feature>
<evidence type="ECO:0000313" key="6">
    <source>
        <dbReference type="EMBL" id="VDN41814.1"/>
    </source>
</evidence>
<dbReference type="SUPFAM" id="SSF56112">
    <property type="entry name" value="Protein kinase-like (PK-like)"/>
    <property type="match status" value="1"/>
</dbReference>
<dbReference type="GO" id="GO:0048015">
    <property type="term" value="P:phosphatidylinositol-mediated signaling"/>
    <property type="evidence" value="ECO:0007669"/>
    <property type="project" value="TreeGrafter"/>
</dbReference>
<evidence type="ECO:0000256" key="3">
    <source>
        <dbReference type="ARBA" id="ARBA00022777"/>
    </source>
</evidence>
<dbReference type="GO" id="GO:0005737">
    <property type="term" value="C:cytoplasm"/>
    <property type="evidence" value="ECO:0007669"/>
    <property type="project" value="TreeGrafter"/>
</dbReference>
<evidence type="ECO:0000256" key="2">
    <source>
        <dbReference type="ARBA" id="ARBA00022679"/>
    </source>
</evidence>
<dbReference type="InterPro" id="IPR015433">
    <property type="entry name" value="PI3/4_kinase"/>
</dbReference>
<dbReference type="Proteomes" id="UP000281553">
    <property type="component" value="Unassembled WGS sequence"/>
</dbReference>
<dbReference type="GO" id="GO:0046854">
    <property type="term" value="P:phosphatidylinositol phosphate biosynthetic process"/>
    <property type="evidence" value="ECO:0007669"/>
    <property type="project" value="InterPro"/>
</dbReference>
<dbReference type="PROSITE" id="PS50290">
    <property type="entry name" value="PI3_4_KINASE_3"/>
    <property type="match status" value="1"/>
</dbReference>
<dbReference type="EMBL" id="UYRU01102691">
    <property type="protein sequence ID" value="VDN41814.1"/>
    <property type="molecule type" value="Genomic_DNA"/>
</dbReference>
<dbReference type="PANTHER" id="PTHR10048:SF15">
    <property type="entry name" value="PHOSPHATIDYLINOSITOL 4-KINASE ALPHA"/>
    <property type="match status" value="1"/>
</dbReference>
<name>A0A3P7NGK5_DIBLA</name>
<dbReference type="PROSITE" id="PS00915">
    <property type="entry name" value="PI3_4_KINASE_1"/>
    <property type="match status" value="1"/>
</dbReference>
<keyword evidence="2" id="KW-0808">Transferase</keyword>
<dbReference type="PANTHER" id="PTHR10048">
    <property type="entry name" value="PHOSPHATIDYLINOSITOL KINASE"/>
    <property type="match status" value="1"/>
</dbReference>
<gene>
    <name evidence="6" type="ORF">DILT_LOCUS18650</name>
</gene>
<dbReference type="GO" id="GO:0004430">
    <property type="term" value="F:1-phosphatidylinositol 4-kinase activity"/>
    <property type="evidence" value="ECO:0007669"/>
    <property type="project" value="TreeGrafter"/>
</dbReference>
<keyword evidence="3" id="KW-0418">Kinase</keyword>
<dbReference type="OrthoDB" id="10264149at2759"/>
<reference evidence="6 7" key="1">
    <citation type="submission" date="2018-11" db="EMBL/GenBank/DDBJ databases">
        <authorList>
            <consortium name="Pathogen Informatics"/>
        </authorList>
    </citation>
    <scope>NUCLEOTIDE SEQUENCE [LARGE SCALE GENOMIC DNA]</scope>
</reference>
<protein>
    <recommendedName>
        <fullName evidence="5">PI3K/PI4K catalytic domain-containing protein</fullName>
    </recommendedName>
</protein>
<dbReference type="InterPro" id="IPR011009">
    <property type="entry name" value="Kinase-like_dom_sf"/>
</dbReference>
<dbReference type="AlphaFoldDB" id="A0A3P7NGK5"/>
<dbReference type="InterPro" id="IPR018936">
    <property type="entry name" value="PI3/4_kinase_CS"/>
</dbReference>
<dbReference type="InterPro" id="IPR000403">
    <property type="entry name" value="PI3/4_kinase_cat_dom"/>
</dbReference>
<comment type="similarity">
    <text evidence="1">Belongs to the PI3/PI4-kinase family. Type III PI4K subfamily.</text>
</comment>
<accession>A0A3P7NGK5</accession>
<keyword evidence="7" id="KW-1185">Reference proteome</keyword>
<evidence type="ECO:0000259" key="5">
    <source>
        <dbReference type="PROSITE" id="PS50290"/>
    </source>
</evidence>
<dbReference type="Pfam" id="PF00454">
    <property type="entry name" value="PI3_PI4_kinase"/>
    <property type="match status" value="1"/>
</dbReference>
<sequence>MKGRRQASGLSKAERSSSNQRQNDAAAAVVPVPDHWQACIFKVGDDVRQDILALQVIQIFKNVFQQCGLDLFLYPYKVVATGPGA</sequence>
<evidence type="ECO:0000313" key="7">
    <source>
        <dbReference type="Proteomes" id="UP000281553"/>
    </source>
</evidence>
<dbReference type="GO" id="GO:0005886">
    <property type="term" value="C:plasma membrane"/>
    <property type="evidence" value="ECO:0007669"/>
    <property type="project" value="TreeGrafter"/>
</dbReference>
<dbReference type="Gene3D" id="3.30.1010.10">
    <property type="entry name" value="Phosphatidylinositol 3-kinase Catalytic Subunit, Chain A, domain 4"/>
    <property type="match status" value="1"/>
</dbReference>
<feature type="region of interest" description="Disordered" evidence="4">
    <location>
        <begin position="1"/>
        <end position="28"/>
    </location>
</feature>
<evidence type="ECO:0000256" key="4">
    <source>
        <dbReference type="SAM" id="MobiDB-lite"/>
    </source>
</evidence>
<proteinExistence type="inferred from homology"/>
<organism evidence="6 7">
    <name type="scientific">Dibothriocephalus latus</name>
    <name type="common">Fish tapeworm</name>
    <name type="synonym">Diphyllobothrium latum</name>
    <dbReference type="NCBI Taxonomy" id="60516"/>
    <lineage>
        <taxon>Eukaryota</taxon>
        <taxon>Metazoa</taxon>
        <taxon>Spiralia</taxon>
        <taxon>Lophotrochozoa</taxon>
        <taxon>Platyhelminthes</taxon>
        <taxon>Cestoda</taxon>
        <taxon>Eucestoda</taxon>
        <taxon>Diphyllobothriidea</taxon>
        <taxon>Diphyllobothriidae</taxon>
        <taxon>Dibothriocephalus</taxon>
    </lineage>
</organism>